<dbReference type="PANTHER" id="PTHR35979:SF1">
    <property type="entry name" value="SINGLE-PASS MEMBRANE AND COILED-COIL DOMAIN-CONTAINING PROTEIN 1"/>
    <property type="match status" value="1"/>
</dbReference>
<dbReference type="AlphaFoldDB" id="A0A1S3AN65"/>
<evidence type="ECO:0000313" key="2">
    <source>
        <dbReference type="RefSeq" id="XP_007537903.2"/>
    </source>
</evidence>
<reference evidence="2" key="1">
    <citation type="submission" date="2025-08" db="UniProtKB">
        <authorList>
            <consortium name="RefSeq"/>
        </authorList>
    </citation>
    <scope>IDENTIFICATION</scope>
</reference>
<dbReference type="CTD" id="255798"/>
<dbReference type="OrthoDB" id="9882837at2759"/>
<dbReference type="InterPro" id="IPR027875">
    <property type="entry name" value="DUF4547"/>
</dbReference>
<evidence type="ECO:0000313" key="1">
    <source>
        <dbReference type="Proteomes" id="UP001652624"/>
    </source>
</evidence>
<dbReference type="Pfam" id="PF15080">
    <property type="entry name" value="DUF4547"/>
    <property type="match status" value="1"/>
</dbReference>
<dbReference type="GeneID" id="103126914"/>
<proteinExistence type="predicted"/>
<dbReference type="RefSeq" id="XP_007537903.2">
    <property type="nucleotide sequence ID" value="XM_007537841.3"/>
</dbReference>
<protein>
    <submittedName>
        <fullName evidence="2">Single-pass membrane and coiled-coil domain-containing protein 1</fullName>
    </submittedName>
</protein>
<organism evidence="1 2">
    <name type="scientific">Erinaceus europaeus</name>
    <name type="common">Western European hedgehog</name>
    <dbReference type="NCBI Taxonomy" id="9365"/>
    <lineage>
        <taxon>Eukaryota</taxon>
        <taxon>Metazoa</taxon>
        <taxon>Chordata</taxon>
        <taxon>Craniata</taxon>
        <taxon>Vertebrata</taxon>
        <taxon>Euteleostomi</taxon>
        <taxon>Mammalia</taxon>
        <taxon>Eutheria</taxon>
        <taxon>Laurasiatheria</taxon>
        <taxon>Eulipotyphla</taxon>
        <taxon>Erinaceidae</taxon>
        <taxon>Erinaceinae</taxon>
        <taxon>Erinaceus</taxon>
    </lineage>
</organism>
<sequence>MSSESTTLISLKKAVERVDHRLHDLEAQFTELDFLKDNLIEKFERHGRSLATQAAQDELWTAALTLRFTPMELNIVHSYVVEALICLHTRVLQKLPDLVRGLPTLASVLRRKVKNARVRAGWESALEESGLGREDSTALCTFFIAYGDKAEYCTAKVRQMHIRDVTLLITNMVKNQALRNALLKAVQLTEEGRAERAPQSNSRL</sequence>
<accession>A0A1S3AN65</accession>
<dbReference type="PANTHER" id="PTHR35979">
    <property type="entry name" value="SINGLE-PASS MEMBRANE AND COILED-COIL DOMAIN-CONTAINING PROTEIN 1"/>
    <property type="match status" value="1"/>
</dbReference>
<gene>
    <name evidence="2" type="primary">SMCO1</name>
</gene>
<dbReference type="FunCoup" id="A0A1S3AN65">
    <property type="interactions" value="2"/>
</dbReference>
<keyword evidence="1" id="KW-1185">Reference proteome</keyword>
<dbReference type="Proteomes" id="UP001652624">
    <property type="component" value="Chromosome 14"/>
</dbReference>
<dbReference type="InParanoid" id="A0A1S3AN65"/>
<name>A0A1S3AN65_ERIEU</name>
<dbReference type="eggNOG" id="ENOG502S2Q0">
    <property type="taxonomic scope" value="Eukaryota"/>
</dbReference>